<reference evidence="1 2" key="1">
    <citation type="submission" date="2018-08" db="EMBL/GenBank/DDBJ databases">
        <title>Hydrogenophaga sp. LA-38 isolated from sludge.</title>
        <authorList>
            <person name="Im W.-T."/>
        </authorList>
    </citation>
    <scope>NUCLEOTIDE SEQUENCE [LARGE SCALE GENOMIC DNA]</scope>
    <source>
        <strain evidence="1 2">LA-38</strain>
    </source>
</reference>
<organism evidence="1 2">
    <name type="scientific">Hydrogenophaga borbori</name>
    <dbReference type="NCBI Taxonomy" id="2294117"/>
    <lineage>
        <taxon>Bacteria</taxon>
        <taxon>Pseudomonadati</taxon>
        <taxon>Pseudomonadota</taxon>
        <taxon>Betaproteobacteria</taxon>
        <taxon>Burkholderiales</taxon>
        <taxon>Comamonadaceae</taxon>
        <taxon>Hydrogenophaga</taxon>
    </lineage>
</organism>
<gene>
    <name evidence="1" type="ORF">DY262_14625</name>
</gene>
<evidence type="ECO:0000313" key="2">
    <source>
        <dbReference type="Proteomes" id="UP000261931"/>
    </source>
</evidence>
<comment type="caution">
    <text evidence="1">The sequence shown here is derived from an EMBL/GenBank/DDBJ whole genome shotgun (WGS) entry which is preliminary data.</text>
</comment>
<protein>
    <recommendedName>
        <fullName evidence="3">Thioredoxin</fullName>
    </recommendedName>
</protein>
<dbReference type="Gene3D" id="3.40.30.10">
    <property type="entry name" value="Glutaredoxin"/>
    <property type="match status" value="1"/>
</dbReference>
<sequence length="112" mass="12067">MNPSALPLPPEVSIVVLCAEWCTQCRAFREVAAGLPAEALLWVDIEDEGLDADELGITAFPSVAICRPAGVLRYLGPVRADREGFLAAVAQLHRLPPRAIPEPLRAVLTDAR</sequence>
<dbReference type="EMBL" id="QVLS01000008">
    <property type="protein sequence ID" value="RFP77974.1"/>
    <property type="molecule type" value="Genomic_DNA"/>
</dbReference>
<keyword evidence="2" id="KW-1185">Reference proteome</keyword>
<dbReference type="RefSeq" id="WP_116959850.1">
    <property type="nucleotide sequence ID" value="NZ_QVLS01000008.1"/>
</dbReference>
<dbReference type="AlphaFoldDB" id="A0A372EHQ2"/>
<name>A0A372EHQ2_9BURK</name>
<evidence type="ECO:0008006" key="3">
    <source>
        <dbReference type="Google" id="ProtNLM"/>
    </source>
</evidence>
<proteinExistence type="predicted"/>
<dbReference type="SUPFAM" id="SSF52833">
    <property type="entry name" value="Thioredoxin-like"/>
    <property type="match status" value="1"/>
</dbReference>
<dbReference type="Proteomes" id="UP000261931">
    <property type="component" value="Unassembled WGS sequence"/>
</dbReference>
<dbReference type="InterPro" id="IPR036249">
    <property type="entry name" value="Thioredoxin-like_sf"/>
</dbReference>
<accession>A0A372EHQ2</accession>
<evidence type="ECO:0000313" key="1">
    <source>
        <dbReference type="EMBL" id="RFP77974.1"/>
    </source>
</evidence>